<gene>
    <name evidence="1" type="ORF">AVDCRST_MAG72-1763</name>
</gene>
<name>A0A6J4MBQ1_9ACTN</name>
<dbReference type="EMBL" id="CADCUJ010000078">
    <property type="protein sequence ID" value="CAA9355443.1"/>
    <property type="molecule type" value="Genomic_DNA"/>
</dbReference>
<feature type="non-terminal residue" evidence="1">
    <location>
        <position position="37"/>
    </location>
</feature>
<proteinExistence type="predicted"/>
<dbReference type="AlphaFoldDB" id="A0A6J4MBQ1"/>
<reference evidence="1" key="1">
    <citation type="submission" date="2020-02" db="EMBL/GenBank/DDBJ databases">
        <authorList>
            <person name="Meier V. D."/>
        </authorList>
    </citation>
    <scope>NUCLEOTIDE SEQUENCE</scope>
    <source>
        <strain evidence="1">AVDCRST_MAG72</strain>
    </source>
</reference>
<feature type="non-terminal residue" evidence="1">
    <location>
        <position position="1"/>
    </location>
</feature>
<organism evidence="1">
    <name type="scientific">uncultured Nocardioidaceae bacterium</name>
    <dbReference type="NCBI Taxonomy" id="253824"/>
    <lineage>
        <taxon>Bacteria</taxon>
        <taxon>Bacillati</taxon>
        <taxon>Actinomycetota</taxon>
        <taxon>Actinomycetes</taxon>
        <taxon>Propionibacteriales</taxon>
        <taxon>Nocardioidaceae</taxon>
        <taxon>environmental samples</taxon>
    </lineage>
</organism>
<sequence length="37" mass="3719">GRGAGSSGRCRLARRARGRTGSRGCLCCRGIGAGRGL</sequence>
<protein>
    <submittedName>
        <fullName evidence="1">Uncharacterized protein</fullName>
    </submittedName>
</protein>
<accession>A0A6J4MBQ1</accession>
<evidence type="ECO:0000313" key="1">
    <source>
        <dbReference type="EMBL" id="CAA9355443.1"/>
    </source>
</evidence>